<accession>A0A1U8B2K0</accession>
<dbReference type="Proteomes" id="UP000189703">
    <property type="component" value="Unplaced"/>
</dbReference>
<evidence type="ECO:0000259" key="7">
    <source>
        <dbReference type="PROSITE" id="PS51360"/>
    </source>
</evidence>
<feature type="region of interest" description="Disordered" evidence="5">
    <location>
        <begin position="579"/>
        <end position="604"/>
    </location>
</feature>
<dbReference type="PROSITE" id="PS50829">
    <property type="entry name" value="GYF"/>
    <property type="match status" value="1"/>
</dbReference>
<dbReference type="PROSITE" id="PS01358">
    <property type="entry name" value="ZF_RANBP2_1"/>
    <property type="match status" value="1"/>
</dbReference>
<evidence type="ECO:0000259" key="8">
    <source>
        <dbReference type="PROSITE" id="PS51925"/>
    </source>
</evidence>
<sequence length="780" mass="89766">MKKCKRRKEDIAEDFCFICKDGGFLIICDHKHCLKAYHPHCVGKDSAFVETGERWTCSWHSCFICNKSPKFHCLCCTNAVCQRCIKESEFVQIRGKKGFCNHCLKLTLLIEENVDVDSDGGKVDFKDTGTYEFLFMEYWQIVKEKEGLTLENLHFADSRLKKGEKYRSGSDSDELTKCEEADQLLISDLVERMEEVDNSRGQLFFSMKKMKKFRSKKKEFIGWGSKDLIEFLASIGKDTSKKLSQFEVSDIIRDYIRDKNLGHPEKKKKVLCDSALKSIFRKKSVSRNKIYELLEGHLSENKEESEEDEFRYSLDDEEEDVSRSCQRRRKLISDGKSCRTGKVVENPKSCFASIVSKNIKLVYLKRSLIMELLSTPETFADKVTGSFVRVKTDPHNYLQRNSHQLHQVVGVKKPLGTGDPNEDVLLQVTDVRKEINISLLSDDDFPEEECEDLRQRVKNGFIKKPTVVELDQKARSLHEDITNHSIERELCRLKHLIDRANEKGWRRELFEYLERRKLLQTPSERLRLLQETPTIIAEEIEPEPTPQDTPVDEKQGENGHLNSVRLGIISSLTVGRTDASGGGAVFQKSEERKTEEEQNHFGASVREEKLQVDMHISNDQTTSFIQGEQHQSGAHASEKQQHHPSDAHLACATEHKYQPMEINEQISSQSCIVGLVENAGGQTMFIELSDDEDSHDGGKNPSLAFMNHIPEHPESYIWYYLDPFGEIQGPVSMSLLKRWSESNYFDPDFKVWKTNQSKDDAVLLTDALSRIFPKDYKKKL</sequence>
<evidence type="ECO:0000256" key="5">
    <source>
        <dbReference type="SAM" id="MobiDB-lite"/>
    </source>
</evidence>
<evidence type="ECO:0000313" key="10">
    <source>
        <dbReference type="RefSeq" id="XP_010275003.1"/>
    </source>
</evidence>
<dbReference type="PANTHER" id="PTHR46851:SF11">
    <property type="entry name" value="GYF DOMAIN-CONTAINING PROTEIN"/>
    <property type="match status" value="1"/>
</dbReference>
<dbReference type="FunCoup" id="A0A1U8B2K0">
    <property type="interactions" value="383"/>
</dbReference>
<dbReference type="InterPro" id="IPR045894">
    <property type="entry name" value="At5g08430-like"/>
</dbReference>
<comment type="similarity">
    <text evidence="1">Belongs to the MDM2/MDM4 family.</text>
</comment>
<dbReference type="InterPro" id="IPR036128">
    <property type="entry name" value="Plus3-like_sf"/>
</dbReference>
<dbReference type="InterPro" id="IPR003169">
    <property type="entry name" value="GYF"/>
</dbReference>
<dbReference type="SUPFAM" id="SSF57903">
    <property type="entry name" value="FYVE/PHD zinc finger"/>
    <property type="match status" value="1"/>
</dbReference>
<keyword evidence="4" id="KW-0862">Zinc</keyword>
<evidence type="ECO:0000259" key="6">
    <source>
        <dbReference type="PROSITE" id="PS50829"/>
    </source>
</evidence>
<dbReference type="SUPFAM" id="SSF47592">
    <property type="entry name" value="SWIB/MDM2 domain"/>
    <property type="match status" value="1"/>
</dbReference>
<dbReference type="SUPFAM" id="SSF159042">
    <property type="entry name" value="Plus3-like"/>
    <property type="match status" value="1"/>
</dbReference>
<dbReference type="OrthoDB" id="1870062at2759"/>
<dbReference type="RefSeq" id="XP_010275003.1">
    <property type="nucleotide sequence ID" value="XM_010276701.2"/>
</dbReference>
<dbReference type="SMART" id="SM00249">
    <property type="entry name" value="PHD"/>
    <property type="match status" value="1"/>
</dbReference>
<dbReference type="InParanoid" id="A0A1U8B2K0"/>
<dbReference type="PROSITE" id="PS51925">
    <property type="entry name" value="SWIB_MDM2"/>
    <property type="match status" value="1"/>
</dbReference>
<dbReference type="CDD" id="cd10567">
    <property type="entry name" value="SWIB-MDM2_like"/>
    <property type="match status" value="1"/>
</dbReference>
<dbReference type="CDD" id="cd15568">
    <property type="entry name" value="PHD5_NSD"/>
    <property type="match status" value="1"/>
</dbReference>
<dbReference type="SMART" id="SM00719">
    <property type="entry name" value="Plus3"/>
    <property type="match status" value="1"/>
</dbReference>
<dbReference type="AlphaFoldDB" id="A0A1U8B2K0"/>
<dbReference type="InterPro" id="IPR036885">
    <property type="entry name" value="SWIB_MDM2_dom_sf"/>
</dbReference>
<feature type="compositionally biased region" description="Basic and acidic residues" evidence="5">
    <location>
        <begin position="636"/>
        <end position="645"/>
    </location>
</feature>
<organism evidence="9 10">
    <name type="scientific">Nelumbo nucifera</name>
    <name type="common">Sacred lotus</name>
    <dbReference type="NCBI Taxonomy" id="4432"/>
    <lineage>
        <taxon>Eukaryota</taxon>
        <taxon>Viridiplantae</taxon>
        <taxon>Streptophyta</taxon>
        <taxon>Embryophyta</taxon>
        <taxon>Tracheophyta</taxon>
        <taxon>Spermatophyta</taxon>
        <taxon>Magnoliopsida</taxon>
        <taxon>Proteales</taxon>
        <taxon>Nelumbonaceae</taxon>
        <taxon>Nelumbo</taxon>
    </lineage>
</organism>
<dbReference type="eggNOG" id="KOG1862">
    <property type="taxonomic scope" value="Eukaryota"/>
</dbReference>
<dbReference type="InterPro" id="IPR001876">
    <property type="entry name" value="Znf_RanBP2"/>
</dbReference>
<evidence type="ECO:0000256" key="2">
    <source>
        <dbReference type="ARBA" id="ARBA00022723"/>
    </source>
</evidence>
<dbReference type="Gene3D" id="3.30.1490.40">
    <property type="match status" value="1"/>
</dbReference>
<dbReference type="Pfam" id="PF22908">
    <property type="entry name" value="PHD_NSD"/>
    <property type="match status" value="1"/>
</dbReference>
<dbReference type="PROSITE" id="PS51360">
    <property type="entry name" value="PLUS3"/>
    <property type="match status" value="1"/>
</dbReference>
<dbReference type="STRING" id="4432.A0A1U8B2K0"/>
<dbReference type="InterPro" id="IPR035445">
    <property type="entry name" value="GYF-like_dom_sf"/>
</dbReference>
<dbReference type="Gene3D" id="3.90.70.200">
    <property type="entry name" value="Plus-3 domain"/>
    <property type="match status" value="1"/>
</dbReference>
<feature type="compositionally biased region" description="Basic and acidic residues" evidence="5">
    <location>
        <begin position="588"/>
        <end position="604"/>
    </location>
</feature>
<dbReference type="GO" id="GO:0008270">
    <property type="term" value="F:zinc ion binding"/>
    <property type="evidence" value="ECO:0007669"/>
    <property type="project" value="UniProtKB-KW"/>
</dbReference>
<gene>
    <name evidence="10" type="primary">LOC104610188</name>
</gene>
<dbReference type="GO" id="GO:0003677">
    <property type="term" value="F:DNA binding"/>
    <property type="evidence" value="ECO:0007669"/>
    <property type="project" value="InterPro"/>
</dbReference>
<dbReference type="Pfam" id="PF25980">
    <property type="entry name" value="NERD_plant"/>
    <property type="match status" value="1"/>
</dbReference>
<name>A0A1U8B2K0_NELNU</name>
<dbReference type="InterPro" id="IPR004343">
    <property type="entry name" value="Plus-3_dom"/>
</dbReference>
<feature type="region of interest" description="Disordered" evidence="5">
    <location>
        <begin position="626"/>
        <end position="645"/>
    </location>
</feature>
<dbReference type="InterPro" id="IPR001965">
    <property type="entry name" value="Znf_PHD"/>
</dbReference>
<evidence type="ECO:0000256" key="3">
    <source>
        <dbReference type="ARBA" id="ARBA00022771"/>
    </source>
</evidence>
<feature type="domain" description="DM2" evidence="8">
    <location>
        <begin position="217"/>
        <end position="300"/>
    </location>
</feature>
<dbReference type="KEGG" id="nnu:104610188"/>
<dbReference type="InterPro" id="IPR055198">
    <property type="entry name" value="NSD_PHD"/>
</dbReference>
<dbReference type="Gene3D" id="3.30.40.10">
    <property type="entry name" value="Zinc/RING finger domain, C3HC4 (zinc finger)"/>
    <property type="match status" value="1"/>
</dbReference>
<reference evidence="10" key="1">
    <citation type="submission" date="2025-08" db="UniProtKB">
        <authorList>
            <consortium name="RefSeq"/>
        </authorList>
    </citation>
    <scope>IDENTIFICATION</scope>
</reference>
<dbReference type="Gene3D" id="1.10.245.10">
    <property type="entry name" value="SWIB/MDM2 domain"/>
    <property type="match status" value="1"/>
</dbReference>
<feature type="region of interest" description="Disordered" evidence="5">
    <location>
        <begin position="534"/>
        <end position="558"/>
    </location>
</feature>
<dbReference type="InterPro" id="IPR011011">
    <property type="entry name" value="Znf_FYVE_PHD"/>
</dbReference>
<dbReference type="eggNOG" id="KOG1946">
    <property type="taxonomic scope" value="Eukaryota"/>
</dbReference>
<dbReference type="InterPro" id="IPR058668">
    <property type="entry name" value="NERD_dom"/>
</dbReference>
<keyword evidence="3" id="KW-0863">Zinc-finger</keyword>
<dbReference type="Pfam" id="PF02213">
    <property type="entry name" value="GYF"/>
    <property type="match status" value="1"/>
</dbReference>
<keyword evidence="9" id="KW-1185">Reference proteome</keyword>
<dbReference type="InterPro" id="IPR013083">
    <property type="entry name" value="Znf_RING/FYVE/PHD"/>
</dbReference>
<evidence type="ECO:0000256" key="1">
    <source>
        <dbReference type="ARBA" id="ARBA00005803"/>
    </source>
</evidence>
<feature type="domain" description="GYF" evidence="6">
    <location>
        <begin position="715"/>
        <end position="769"/>
    </location>
</feature>
<keyword evidence="2" id="KW-0479">Metal-binding</keyword>
<evidence type="ECO:0000313" key="9">
    <source>
        <dbReference type="Proteomes" id="UP000189703"/>
    </source>
</evidence>
<dbReference type="Pfam" id="PF03126">
    <property type="entry name" value="Plus-3"/>
    <property type="match status" value="1"/>
</dbReference>
<dbReference type="SMART" id="SM00444">
    <property type="entry name" value="GYF"/>
    <property type="match status" value="1"/>
</dbReference>
<dbReference type="GeneID" id="104610188"/>
<feature type="domain" description="Plus3" evidence="7">
    <location>
        <begin position="353"/>
        <end position="482"/>
    </location>
</feature>
<dbReference type="PANTHER" id="PTHR46851">
    <property type="entry name" value="OS01G0884500 PROTEIN"/>
    <property type="match status" value="1"/>
</dbReference>
<evidence type="ECO:0000256" key="4">
    <source>
        <dbReference type="ARBA" id="ARBA00022833"/>
    </source>
</evidence>
<dbReference type="SUPFAM" id="SSF55277">
    <property type="entry name" value="GYF domain"/>
    <property type="match status" value="1"/>
</dbReference>
<dbReference type="InterPro" id="IPR003121">
    <property type="entry name" value="SWIB_MDM2_domain"/>
</dbReference>
<dbReference type="OMA" id="ASFMEND"/>
<dbReference type="Pfam" id="PF02201">
    <property type="entry name" value="SWIB"/>
    <property type="match status" value="1"/>
</dbReference>
<proteinExistence type="inferred from homology"/>
<dbReference type="eggNOG" id="KOG1081">
    <property type="taxonomic scope" value="Eukaryota"/>
</dbReference>
<protein>
    <submittedName>
        <fullName evidence="10">Uncharacterized protein At5g08430-like isoform X1</fullName>
    </submittedName>
</protein>